<dbReference type="EMBL" id="FUXP01000001">
    <property type="protein sequence ID" value="SJZ75450.1"/>
    <property type="molecule type" value="Genomic_DNA"/>
</dbReference>
<keyword evidence="1" id="KW-0812">Transmembrane</keyword>
<sequence>MLHIVRLLEQRFPAHAHLVVPILATAAGLGLLAGMVLLLNR</sequence>
<dbReference type="Proteomes" id="UP000190061">
    <property type="component" value="Unassembled WGS sequence"/>
</dbReference>
<proteinExistence type="predicted"/>
<organism evidence="2 3">
    <name type="scientific">Lysobacter spongiicola DSM 21749</name>
    <dbReference type="NCBI Taxonomy" id="1122188"/>
    <lineage>
        <taxon>Bacteria</taxon>
        <taxon>Pseudomonadati</taxon>
        <taxon>Pseudomonadota</taxon>
        <taxon>Gammaproteobacteria</taxon>
        <taxon>Lysobacterales</taxon>
        <taxon>Lysobacteraceae</taxon>
        <taxon>Novilysobacter</taxon>
    </lineage>
</organism>
<protein>
    <submittedName>
        <fullName evidence="2">Uncharacterized protein</fullName>
    </submittedName>
</protein>
<evidence type="ECO:0000256" key="1">
    <source>
        <dbReference type="SAM" id="Phobius"/>
    </source>
</evidence>
<keyword evidence="3" id="KW-1185">Reference proteome</keyword>
<accession>A0A1T4N839</accession>
<dbReference type="RefSeq" id="WP_268776102.1">
    <property type="nucleotide sequence ID" value="NZ_FUXP01000001.1"/>
</dbReference>
<feature type="transmembrane region" description="Helical" evidence="1">
    <location>
        <begin position="18"/>
        <end position="39"/>
    </location>
</feature>
<keyword evidence="1" id="KW-1133">Transmembrane helix</keyword>
<reference evidence="2 3" key="1">
    <citation type="submission" date="2017-02" db="EMBL/GenBank/DDBJ databases">
        <authorList>
            <person name="Peterson S.W."/>
        </authorList>
    </citation>
    <scope>NUCLEOTIDE SEQUENCE [LARGE SCALE GENOMIC DNA]</scope>
    <source>
        <strain evidence="2 3">DSM 21749</strain>
    </source>
</reference>
<evidence type="ECO:0000313" key="2">
    <source>
        <dbReference type="EMBL" id="SJZ75450.1"/>
    </source>
</evidence>
<dbReference type="STRING" id="1122188.SAMN02745674_00773"/>
<evidence type="ECO:0000313" key="3">
    <source>
        <dbReference type="Proteomes" id="UP000190061"/>
    </source>
</evidence>
<gene>
    <name evidence="2" type="ORF">SAMN02745674_00773</name>
</gene>
<keyword evidence="1" id="KW-0472">Membrane</keyword>
<dbReference type="AlphaFoldDB" id="A0A1T4N839"/>
<name>A0A1T4N839_9GAMM</name>